<comment type="caution">
    <text evidence="3">The sequence shown here is derived from an EMBL/GenBank/DDBJ whole genome shotgun (WGS) entry which is preliminary data.</text>
</comment>
<dbReference type="PANTHER" id="PTHR42852:SF13">
    <property type="entry name" value="PROTEIN DIPZ"/>
    <property type="match status" value="1"/>
</dbReference>
<dbReference type="InterPro" id="IPR050553">
    <property type="entry name" value="Thioredoxin_ResA/DsbE_sf"/>
</dbReference>
<dbReference type="InterPro" id="IPR017937">
    <property type="entry name" value="Thioredoxin_CS"/>
</dbReference>
<evidence type="ECO:0000313" key="4">
    <source>
        <dbReference type="Proteomes" id="UP001597319"/>
    </source>
</evidence>
<dbReference type="PROSITE" id="PS00194">
    <property type="entry name" value="THIOREDOXIN_1"/>
    <property type="match status" value="1"/>
</dbReference>
<reference evidence="4" key="1">
    <citation type="journal article" date="2019" name="Int. J. Syst. Evol. Microbiol.">
        <title>The Global Catalogue of Microorganisms (GCM) 10K type strain sequencing project: providing services to taxonomists for standard genome sequencing and annotation.</title>
        <authorList>
            <consortium name="The Broad Institute Genomics Platform"/>
            <consortium name="The Broad Institute Genome Sequencing Center for Infectious Disease"/>
            <person name="Wu L."/>
            <person name="Ma J."/>
        </authorList>
    </citation>
    <scope>NUCLEOTIDE SEQUENCE [LARGE SCALE GENOMIC DNA]</scope>
    <source>
        <strain evidence="4">KCTC 52274</strain>
    </source>
</reference>
<evidence type="ECO:0000259" key="2">
    <source>
        <dbReference type="PROSITE" id="PS51352"/>
    </source>
</evidence>
<sequence>MTAVSEGNKSPNAKIKTVDNSIVEIESFKGKLLIIDFWATWCVPCLKEAPLFKDIANKYKNSNAEFISISVDEDFLDWKNYVQEKKWNEKHYWFGMQEHQPFFSLLYSKHTMENKEMILMGIPKYVIISPTGEILSNTDLRPSKPEFEIEIKKYLKQ</sequence>
<proteinExistence type="predicted"/>
<gene>
    <name evidence="3" type="ORF">ACFSR1_20135</name>
</gene>
<protein>
    <submittedName>
        <fullName evidence="3">TlpA family protein disulfide reductase</fullName>
    </submittedName>
</protein>
<accession>A0ABW5LJE4</accession>
<evidence type="ECO:0000313" key="3">
    <source>
        <dbReference type="EMBL" id="MFD2564998.1"/>
    </source>
</evidence>
<dbReference type="RefSeq" id="WP_378294847.1">
    <property type="nucleotide sequence ID" value="NZ_JBHULE010000035.1"/>
</dbReference>
<dbReference type="SUPFAM" id="SSF52833">
    <property type="entry name" value="Thioredoxin-like"/>
    <property type="match status" value="1"/>
</dbReference>
<keyword evidence="4" id="KW-1185">Reference proteome</keyword>
<dbReference type="PROSITE" id="PS51352">
    <property type="entry name" value="THIOREDOXIN_2"/>
    <property type="match status" value="1"/>
</dbReference>
<name>A0ABW5LJE4_9FLAO</name>
<dbReference type="InterPro" id="IPR036249">
    <property type="entry name" value="Thioredoxin-like_sf"/>
</dbReference>
<dbReference type="PANTHER" id="PTHR42852">
    <property type="entry name" value="THIOL:DISULFIDE INTERCHANGE PROTEIN DSBE"/>
    <property type="match status" value="1"/>
</dbReference>
<dbReference type="InterPro" id="IPR012336">
    <property type="entry name" value="Thioredoxin-like_fold"/>
</dbReference>
<dbReference type="EMBL" id="JBHULE010000035">
    <property type="protein sequence ID" value="MFD2564998.1"/>
    <property type="molecule type" value="Genomic_DNA"/>
</dbReference>
<dbReference type="CDD" id="cd02966">
    <property type="entry name" value="TlpA_like_family"/>
    <property type="match status" value="1"/>
</dbReference>
<evidence type="ECO:0000256" key="1">
    <source>
        <dbReference type="ARBA" id="ARBA00023284"/>
    </source>
</evidence>
<dbReference type="Pfam" id="PF13905">
    <property type="entry name" value="Thioredoxin_8"/>
    <property type="match status" value="1"/>
</dbReference>
<organism evidence="3 4">
    <name type="scientific">Aquimarina rubra</name>
    <dbReference type="NCBI Taxonomy" id="1920033"/>
    <lineage>
        <taxon>Bacteria</taxon>
        <taxon>Pseudomonadati</taxon>
        <taxon>Bacteroidota</taxon>
        <taxon>Flavobacteriia</taxon>
        <taxon>Flavobacteriales</taxon>
        <taxon>Flavobacteriaceae</taxon>
        <taxon>Aquimarina</taxon>
    </lineage>
</organism>
<dbReference type="Gene3D" id="3.40.30.10">
    <property type="entry name" value="Glutaredoxin"/>
    <property type="match status" value="1"/>
</dbReference>
<keyword evidence="1" id="KW-0676">Redox-active center</keyword>
<dbReference type="Proteomes" id="UP001597319">
    <property type="component" value="Unassembled WGS sequence"/>
</dbReference>
<dbReference type="InterPro" id="IPR013766">
    <property type="entry name" value="Thioredoxin_domain"/>
</dbReference>
<feature type="domain" description="Thioredoxin" evidence="2">
    <location>
        <begin position="4"/>
        <end position="157"/>
    </location>
</feature>